<feature type="compositionally biased region" description="Basic and acidic residues" evidence="1">
    <location>
        <begin position="343"/>
        <end position="357"/>
    </location>
</feature>
<feature type="compositionally biased region" description="Low complexity" evidence="1">
    <location>
        <begin position="716"/>
        <end position="726"/>
    </location>
</feature>
<dbReference type="EMBL" id="JBHFEH010000010">
    <property type="protein sequence ID" value="KAL2055770.1"/>
    <property type="molecule type" value="Genomic_DNA"/>
</dbReference>
<feature type="compositionally biased region" description="Polar residues" evidence="1">
    <location>
        <begin position="397"/>
        <end position="406"/>
    </location>
</feature>
<evidence type="ECO:0000256" key="1">
    <source>
        <dbReference type="SAM" id="MobiDB-lite"/>
    </source>
</evidence>
<evidence type="ECO:0000313" key="3">
    <source>
        <dbReference type="Proteomes" id="UP001590951"/>
    </source>
</evidence>
<feature type="compositionally biased region" description="Low complexity" evidence="1">
    <location>
        <begin position="427"/>
        <end position="439"/>
    </location>
</feature>
<feature type="compositionally biased region" description="Basic and acidic residues" evidence="1">
    <location>
        <begin position="527"/>
        <end position="536"/>
    </location>
</feature>
<keyword evidence="3" id="KW-1185">Reference proteome</keyword>
<feature type="compositionally biased region" description="Basic and acidic residues" evidence="1">
    <location>
        <begin position="549"/>
        <end position="560"/>
    </location>
</feature>
<protein>
    <submittedName>
        <fullName evidence="2">Uncharacterized protein</fullName>
    </submittedName>
</protein>
<feature type="compositionally biased region" description="Polar residues" evidence="1">
    <location>
        <begin position="614"/>
        <end position="625"/>
    </location>
</feature>
<reference evidence="2 3" key="1">
    <citation type="submission" date="2024-09" db="EMBL/GenBank/DDBJ databases">
        <title>Rethinking Asexuality: The Enigmatic Case of Functional Sexual Genes in Lepraria (Stereocaulaceae).</title>
        <authorList>
            <person name="Doellman M."/>
            <person name="Sun Y."/>
            <person name="Barcenas-Pena A."/>
            <person name="Lumbsch H.T."/>
            <person name="Grewe F."/>
        </authorList>
    </citation>
    <scope>NUCLEOTIDE SEQUENCE [LARGE SCALE GENOMIC DNA]</scope>
    <source>
        <strain evidence="2 3">Grewe 0041</strain>
    </source>
</reference>
<evidence type="ECO:0000313" key="2">
    <source>
        <dbReference type="EMBL" id="KAL2055770.1"/>
    </source>
</evidence>
<name>A0ABR4BDQ5_9LECA</name>
<gene>
    <name evidence="2" type="ORF">ABVK25_004014</name>
</gene>
<dbReference type="Proteomes" id="UP001590951">
    <property type="component" value="Unassembled WGS sequence"/>
</dbReference>
<organism evidence="2 3">
    <name type="scientific">Lepraria finkii</name>
    <dbReference type="NCBI Taxonomy" id="1340010"/>
    <lineage>
        <taxon>Eukaryota</taxon>
        <taxon>Fungi</taxon>
        <taxon>Dikarya</taxon>
        <taxon>Ascomycota</taxon>
        <taxon>Pezizomycotina</taxon>
        <taxon>Lecanoromycetes</taxon>
        <taxon>OSLEUM clade</taxon>
        <taxon>Lecanoromycetidae</taxon>
        <taxon>Lecanorales</taxon>
        <taxon>Lecanorineae</taxon>
        <taxon>Stereocaulaceae</taxon>
        <taxon>Lepraria</taxon>
    </lineage>
</organism>
<proteinExistence type="predicted"/>
<feature type="region of interest" description="Disordered" evidence="1">
    <location>
        <begin position="106"/>
        <end position="666"/>
    </location>
</feature>
<sequence length="726" mass="80249">MLGNENAKANTDPDTNEPSLPSAEADRELQEPVQNSSPSAELDLREGKADTTAKHFEIQDFEMQESKLQDLHDDVHSGEGNDTPPTLGSSAAAVDTARGVQDILRGENLAPSTTDRQDEAGITLPAVEEPAMDKSLAIEEPDWDAPKKKNGKKSKNEVFPLDEPETTESGQSFSLPAGIEPPLGLEPTSEAIDQPSSKKSKRKSLSRKSNDYQDTEEPEIATGEGPKDTAANDKLSDAPFPPRTADTAVQEPLEITGSTDSTLPGNSNEVSGVELTQEQDSAPPKNKKDKMKSKKSEALACEDEAAPTREEEPVSESKDLNEDALDHTKPPGAVLGNPEEITEDRPKSKKDKKEAKKSQAYSWEVEDTSTQSEREIAKDHDQKIEELPQRQAEVDTPITTEESLTAEQEGKASVQDLVEPVSRDYPSDASRADPSSAPSLAEKASTAPDDVEVRQLDDSIASVGPTVDTEVHPTYNLKKSKNDKEKEKQGRSSIWGKDIQPEPKEIFEASAAREDPDAPSIVPMSQDSKDWSREEQLTEEIEPTEVVQPDDKELESRSYEESTTEGKPSGETGVLRTLDEAEPEDEFAPRQEGQEGQVVQERESATKRTRRSTICRTNKSSTGKCSWSYPRRRTTVRRTSSERLNGFRGRADYSRSQHSYRSNTRTRNRIHYTGNCRGQQYKRRRRALGYASQERQERQKAAQGSTKSPRRVFFYSSSNRSGSDGS</sequence>
<feature type="compositionally biased region" description="Basic and acidic residues" evidence="1">
    <location>
        <begin position="372"/>
        <end position="388"/>
    </location>
</feature>
<feature type="compositionally biased region" description="Basic and acidic residues" evidence="1">
    <location>
        <begin position="42"/>
        <end position="79"/>
    </location>
</feature>
<feature type="compositionally biased region" description="Basic and acidic residues" evidence="1">
    <location>
        <begin position="480"/>
        <end position="490"/>
    </location>
</feature>
<comment type="caution">
    <text evidence="2">The sequence shown here is derived from an EMBL/GenBank/DDBJ whole genome shotgun (WGS) entry which is preliminary data.</text>
</comment>
<feature type="compositionally biased region" description="Basic and acidic residues" evidence="1">
    <location>
        <begin position="225"/>
        <end position="236"/>
    </location>
</feature>
<accession>A0ABR4BDQ5</accession>
<feature type="region of interest" description="Disordered" evidence="1">
    <location>
        <begin position="1"/>
        <end position="93"/>
    </location>
</feature>
<feature type="compositionally biased region" description="Basic and acidic residues" evidence="1">
    <location>
        <begin position="499"/>
        <end position="516"/>
    </location>
</feature>
<feature type="compositionally biased region" description="Polar residues" evidence="1">
    <location>
        <begin position="7"/>
        <end position="19"/>
    </location>
</feature>
<feature type="region of interest" description="Disordered" evidence="1">
    <location>
        <begin position="688"/>
        <end position="726"/>
    </location>
</feature>
<feature type="compositionally biased region" description="Polar residues" evidence="1">
    <location>
        <begin position="256"/>
        <end position="280"/>
    </location>
</feature>
<feature type="compositionally biased region" description="Basic and acidic residues" evidence="1">
    <location>
        <begin position="306"/>
        <end position="329"/>
    </location>
</feature>